<evidence type="ECO:0000313" key="1">
    <source>
        <dbReference type="EMBL" id="TMS13906.1"/>
    </source>
</evidence>
<accession>A0ACD3R4K6</accession>
<protein>
    <submittedName>
        <fullName evidence="1">Uncharacterized protein</fullName>
    </submittedName>
</protein>
<reference evidence="1" key="1">
    <citation type="submission" date="2018-11" db="EMBL/GenBank/DDBJ databases">
        <title>The sequence and de novo assembly of Larimichthys crocea genome using PacBio and Hi-C technologies.</title>
        <authorList>
            <person name="Xu P."/>
            <person name="Chen B."/>
            <person name="Zhou Z."/>
            <person name="Ke Q."/>
            <person name="Wu Y."/>
            <person name="Bai H."/>
            <person name="Pu F."/>
        </authorList>
    </citation>
    <scope>NUCLEOTIDE SEQUENCE</scope>
    <source>
        <tissue evidence="1">Muscle</tissue>
    </source>
</reference>
<dbReference type="EMBL" id="CM011683">
    <property type="protein sequence ID" value="TMS13906.1"/>
    <property type="molecule type" value="Genomic_DNA"/>
</dbReference>
<name>A0ACD3R4K6_LARCR</name>
<sequence length="264" mass="30380">SNMDKEQRRNSPAYRWEPSSQTTSWLSPSRLRLPDVGSHYDLTDTQQNIRRGGSTRSLQLDYKVMGYGDRGQERGQETEKRTFQWERNQSGEWERKPILDREEKRRCDGEGKNTGSRSRDMGVRQDHRERQQLHGHDSCEDTSSPVYEEYRESGHDTEQNEDTESIYDTLPPTRSAYEGYPSSPPGVNLHPAQLLPPLRAWDLHTGEWRESQEGRGGVGSSGLAGSGDELERLLNLVSLRARRATRINRASTRSEPTTDWDEFK</sequence>
<gene>
    <name evidence="1" type="ORF">E3U43_022386</name>
</gene>
<feature type="non-terminal residue" evidence="1">
    <location>
        <position position="1"/>
    </location>
</feature>
<organism evidence="1 2">
    <name type="scientific">Larimichthys crocea</name>
    <name type="common">Large yellow croaker</name>
    <name type="synonym">Pseudosciaena crocea</name>
    <dbReference type="NCBI Taxonomy" id="215358"/>
    <lineage>
        <taxon>Eukaryota</taxon>
        <taxon>Metazoa</taxon>
        <taxon>Chordata</taxon>
        <taxon>Craniata</taxon>
        <taxon>Vertebrata</taxon>
        <taxon>Euteleostomi</taxon>
        <taxon>Actinopterygii</taxon>
        <taxon>Neopterygii</taxon>
        <taxon>Teleostei</taxon>
        <taxon>Neoteleostei</taxon>
        <taxon>Acanthomorphata</taxon>
        <taxon>Eupercaria</taxon>
        <taxon>Sciaenidae</taxon>
        <taxon>Larimichthys</taxon>
    </lineage>
</organism>
<evidence type="ECO:0000313" key="2">
    <source>
        <dbReference type="Proteomes" id="UP000793456"/>
    </source>
</evidence>
<comment type="caution">
    <text evidence="1">The sequence shown here is derived from an EMBL/GenBank/DDBJ whole genome shotgun (WGS) entry which is preliminary data.</text>
</comment>
<proteinExistence type="predicted"/>
<keyword evidence="2" id="KW-1185">Reference proteome</keyword>
<dbReference type="Proteomes" id="UP000793456">
    <property type="component" value="Chromosome X"/>
</dbReference>